<organism evidence="2">
    <name type="scientific">hydrothermal vent metagenome</name>
    <dbReference type="NCBI Taxonomy" id="652676"/>
    <lineage>
        <taxon>unclassified sequences</taxon>
        <taxon>metagenomes</taxon>
        <taxon>ecological metagenomes</taxon>
    </lineage>
</organism>
<sequence>MAKQKKRTGRTAPKKKKEQGTNSADVVIRLIDALYDLAQTGNLIGLILFGFIVWVFYVTYKLQPEVVAGFLGNIGSFIASESFYWIPLSSALAVSVFANFIQAKVYRSHIQDLSEHRKYLVHGLESGDLKPLGKHHSSNFDIKNDD</sequence>
<feature type="transmembrane region" description="Helical" evidence="1">
    <location>
        <begin position="82"/>
        <end position="101"/>
    </location>
</feature>
<keyword evidence="1" id="KW-0812">Transmembrane</keyword>
<accession>A0A3B0Y776</accession>
<gene>
    <name evidence="2" type="ORF">MNBD_GAMMA12-1349</name>
</gene>
<evidence type="ECO:0000256" key="1">
    <source>
        <dbReference type="SAM" id="Phobius"/>
    </source>
</evidence>
<feature type="transmembrane region" description="Helical" evidence="1">
    <location>
        <begin position="43"/>
        <end position="62"/>
    </location>
</feature>
<keyword evidence="1" id="KW-0472">Membrane</keyword>
<protein>
    <submittedName>
        <fullName evidence="2">Uncharacterized protein</fullName>
    </submittedName>
</protein>
<dbReference type="EMBL" id="UOFL01000082">
    <property type="protein sequence ID" value="VAW75461.1"/>
    <property type="molecule type" value="Genomic_DNA"/>
</dbReference>
<proteinExistence type="predicted"/>
<reference evidence="2" key="1">
    <citation type="submission" date="2018-06" db="EMBL/GenBank/DDBJ databases">
        <authorList>
            <person name="Zhirakovskaya E."/>
        </authorList>
    </citation>
    <scope>NUCLEOTIDE SEQUENCE</scope>
</reference>
<keyword evidence="1" id="KW-1133">Transmembrane helix</keyword>
<dbReference type="AlphaFoldDB" id="A0A3B0Y776"/>
<evidence type="ECO:0000313" key="2">
    <source>
        <dbReference type="EMBL" id="VAW75461.1"/>
    </source>
</evidence>
<name>A0A3B0Y776_9ZZZZ</name>